<dbReference type="InterPro" id="IPR043129">
    <property type="entry name" value="ATPase_NBD"/>
</dbReference>
<accession>A0A1G2DC76</accession>
<dbReference type="AlphaFoldDB" id="A0A1G2DC76"/>
<dbReference type="EMBL" id="MHLP01000039">
    <property type="protein sequence ID" value="OGZ11237.1"/>
    <property type="molecule type" value="Genomic_DNA"/>
</dbReference>
<dbReference type="STRING" id="1798665.A2942_00365"/>
<dbReference type="SUPFAM" id="SSF53067">
    <property type="entry name" value="Actin-like ATPase domain"/>
    <property type="match status" value="2"/>
</dbReference>
<dbReference type="CDD" id="cd24049">
    <property type="entry name" value="ASKHA_NBD_PilM"/>
    <property type="match status" value="1"/>
</dbReference>
<dbReference type="Pfam" id="PF11104">
    <property type="entry name" value="PilM_2"/>
    <property type="match status" value="1"/>
</dbReference>
<organism evidence="1 2">
    <name type="scientific">Candidatus Lloydbacteria bacterium RIFCSPLOWO2_01_FULL_50_20</name>
    <dbReference type="NCBI Taxonomy" id="1798665"/>
    <lineage>
        <taxon>Bacteria</taxon>
        <taxon>Candidatus Lloydiibacteriota</taxon>
    </lineage>
</organism>
<evidence type="ECO:0000313" key="1">
    <source>
        <dbReference type="EMBL" id="OGZ11237.1"/>
    </source>
</evidence>
<dbReference type="NCBIfam" id="TIGR01175">
    <property type="entry name" value="pilM"/>
    <property type="match status" value="1"/>
</dbReference>
<dbReference type="Gene3D" id="3.30.1490.300">
    <property type="match status" value="1"/>
</dbReference>
<gene>
    <name evidence="1" type="ORF">A2942_00365</name>
</gene>
<comment type="caution">
    <text evidence="1">The sequence shown here is derived from an EMBL/GenBank/DDBJ whole genome shotgun (WGS) entry which is preliminary data.</text>
</comment>
<sequence length="357" mass="39150">MTSIFNAPKFLTMPAVGLDISADALRFIELAPAKGQLAVVRFATKNFPLGVIANGRVRDKEKLAEAITALAKEHQLSFANVALPEEQGYLANMHLSYVSPKEIRDAVELHLEEHVPIPVADAIFDYMVIDDDTHQRQDTLDVVVSVLPRAVVEEYLEIFRGTGIIPKAFEFESQAMARALITRGDNGTFLVADIGKMITDIFVVANGVVQFSASLDIGGYHVTQAIVKATGVSYEEAESLKVKYGLVGGEKEASLHKAMYPALQDLRARLIRHYSYWQTHHGEKVGGNIECIYLTGGGANLKGIEEYLSAEIDIKVIIANPWVNVCSFNDVIPPLKLHESHGFSASIGLALRNTFTN</sequence>
<dbReference type="Gene3D" id="3.30.420.40">
    <property type="match status" value="2"/>
</dbReference>
<dbReference type="InterPro" id="IPR050696">
    <property type="entry name" value="FtsA/MreB"/>
</dbReference>
<dbReference type="PANTHER" id="PTHR32432">
    <property type="entry name" value="CELL DIVISION PROTEIN FTSA-RELATED"/>
    <property type="match status" value="1"/>
</dbReference>
<evidence type="ECO:0000313" key="2">
    <source>
        <dbReference type="Proteomes" id="UP000178534"/>
    </source>
</evidence>
<name>A0A1G2DC76_9BACT</name>
<dbReference type="PIRSF" id="PIRSF019169">
    <property type="entry name" value="PilM"/>
    <property type="match status" value="1"/>
</dbReference>
<protein>
    <recommendedName>
        <fullName evidence="3">SHS2 domain-containing protein</fullName>
    </recommendedName>
</protein>
<dbReference type="InterPro" id="IPR005883">
    <property type="entry name" value="PilM"/>
</dbReference>
<proteinExistence type="predicted"/>
<evidence type="ECO:0008006" key="3">
    <source>
        <dbReference type="Google" id="ProtNLM"/>
    </source>
</evidence>
<dbReference type="Proteomes" id="UP000178534">
    <property type="component" value="Unassembled WGS sequence"/>
</dbReference>
<reference evidence="1 2" key="1">
    <citation type="journal article" date="2016" name="Nat. Commun.">
        <title>Thousands of microbial genomes shed light on interconnected biogeochemical processes in an aquifer system.</title>
        <authorList>
            <person name="Anantharaman K."/>
            <person name="Brown C.T."/>
            <person name="Hug L.A."/>
            <person name="Sharon I."/>
            <person name="Castelle C.J."/>
            <person name="Probst A.J."/>
            <person name="Thomas B.C."/>
            <person name="Singh A."/>
            <person name="Wilkins M.J."/>
            <person name="Karaoz U."/>
            <person name="Brodie E.L."/>
            <person name="Williams K.H."/>
            <person name="Hubbard S.S."/>
            <person name="Banfield J.F."/>
        </authorList>
    </citation>
    <scope>NUCLEOTIDE SEQUENCE [LARGE SCALE GENOMIC DNA]</scope>
</reference>
<dbReference type="PANTHER" id="PTHR32432:SF3">
    <property type="entry name" value="ETHANOLAMINE UTILIZATION PROTEIN EUTJ"/>
    <property type="match status" value="1"/>
</dbReference>